<evidence type="ECO:0000313" key="1">
    <source>
        <dbReference type="EMBL" id="GIH29095.1"/>
    </source>
</evidence>
<dbReference type="EMBL" id="BOOA01000108">
    <property type="protein sequence ID" value="GIH29095.1"/>
    <property type="molecule type" value="Genomic_DNA"/>
</dbReference>
<comment type="caution">
    <text evidence="1">The sequence shown here is derived from an EMBL/GenBank/DDBJ whole genome shotgun (WGS) entry which is preliminary data.</text>
</comment>
<name>A0A919QMQ4_9ACTN</name>
<keyword evidence="2" id="KW-1185">Reference proteome</keyword>
<accession>A0A919QMQ4</accession>
<dbReference type="AlphaFoldDB" id="A0A919QMQ4"/>
<dbReference type="RefSeq" id="WP_204045712.1">
    <property type="nucleotide sequence ID" value="NZ_BOOA01000108.1"/>
</dbReference>
<evidence type="ECO:0000313" key="2">
    <source>
        <dbReference type="Proteomes" id="UP000640052"/>
    </source>
</evidence>
<proteinExistence type="predicted"/>
<reference evidence="1" key="1">
    <citation type="submission" date="2021-01" db="EMBL/GenBank/DDBJ databases">
        <title>Whole genome shotgun sequence of Acrocarpospora phusangensis NBRC 108782.</title>
        <authorList>
            <person name="Komaki H."/>
            <person name="Tamura T."/>
        </authorList>
    </citation>
    <scope>NUCLEOTIDE SEQUENCE</scope>
    <source>
        <strain evidence="1">NBRC 108782</strain>
    </source>
</reference>
<protein>
    <submittedName>
        <fullName evidence="1">Uncharacterized protein</fullName>
    </submittedName>
</protein>
<dbReference type="Proteomes" id="UP000640052">
    <property type="component" value="Unassembled WGS sequence"/>
</dbReference>
<organism evidence="1 2">
    <name type="scientific">Acrocarpospora phusangensis</name>
    <dbReference type="NCBI Taxonomy" id="1070424"/>
    <lineage>
        <taxon>Bacteria</taxon>
        <taxon>Bacillati</taxon>
        <taxon>Actinomycetota</taxon>
        <taxon>Actinomycetes</taxon>
        <taxon>Streptosporangiales</taxon>
        <taxon>Streptosporangiaceae</taxon>
        <taxon>Acrocarpospora</taxon>
    </lineage>
</organism>
<gene>
    <name evidence="1" type="ORF">Aph01nite_74050</name>
</gene>
<sequence>MIELSADQQALQALARALGREADGKKLRRDLAKELRQALQPAVGEIKAGLMSIGSGGLPADGEPLRPAVARKIKAEARLSGRQTGARVRARRTEAVRGFRHAPKRLNSAKGWRRPVFGTGLWVVQLGKPGYFDDPLERRRGEFRTAVHKAMEDAAARIAASTQRR</sequence>